<dbReference type="OrthoDB" id="9798386at2"/>
<comment type="similarity">
    <text evidence="1 5 6">Belongs to the peptidase S8 family.</text>
</comment>
<name>A0A250FVF2_9FLAO</name>
<evidence type="ECO:0000256" key="2">
    <source>
        <dbReference type="ARBA" id="ARBA00022670"/>
    </source>
</evidence>
<dbReference type="AlphaFoldDB" id="A0A250FVF2"/>
<evidence type="ECO:0000313" key="11">
    <source>
        <dbReference type="Proteomes" id="UP000217250"/>
    </source>
</evidence>
<dbReference type="InterPro" id="IPR034080">
    <property type="entry name" value="Protease_P7-like_dom"/>
</dbReference>
<dbReference type="Proteomes" id="UP000217250">
    <property type="component" value="Chromosome"/>
</dbReference>
<dbReference type="PROSITE" id="PS00137">
    <property type="entry name" value="SUBTILASE_HIS"/>
    <property type="match status" value="1"/>
</dbReference>
<dbReference type="GO" id="GO:0004252">
    <property type="term" value="F:serine-type endopeptidase activity"/>
    <property type="evidence" value="ECO:0007669"/>
    <property type="project" value="UniProtKB-UniRule"/>
</dbReference>
<evidence type="ECO:0000259" key="9">
    <source>
        <dbReference type="Pfam" id="PF00082"/>
    </source>
</evidence>
<dbReference type="PANTHER" id="PTHR43399:SF4">
    <property type="entry name" value="CELL WALL-ASSOCIATED PROTEASE"/>
    <property type="match status" value="1"/>
</dbReference>
<dbReference type="InterPro" id="IPR017308">
    <property type="entry name" value="Pept_S8_subtilisin_bacteroid"/>
</dbReference>
<dbReference type="InterPro" id="IPR023827">
    <property type="entry name" value="Peptidase_S8_Asp-AS"/>
</dbReference>
<evidence type="ECO:0000256" key="5">
    <source>
        <dbReference type="PROSITE-ProRule" id="PRU01240"/>
    </source>
</evidence>
<dbReference type="InterPro" id="IPR015500">
    <property type="entry name" value="Peptidase_S8_subtilisin-rel"/>
</dbReference>
<gene>
    <name evidence="10" type="ORF">CGC50_13415</name>
</gene>
<dbReference type="PROSITE" id="PS51892">
    <property type="entry name" value="SUBTILASE"/>
    <property type="match status" value="1"/>
</dbReference>
<dbReference type="PANTHER" id="PTHR43399">
    <property type="entry name" value="SUBTILISIN-RELATED"/>
    <property type="match status" value="1"/>
</dbReference>
<proteinExistence type="inferred from homology"/>
<keyword evidence="8" id="KW-0732">Signal</keyword>
<organism evidence="10 11">
    <name type="scientific">Capnocytophaga gingivalis</name>
    <dbReference type="NCBI Taxonomy" id="1017"/>
    <lineage>
        <taxon>Bacteria</taxon>
        <taxon>Pseudomonadati</taxon>
        <taxon>Bacteroidota</taxon>
        <taxon>Flavobacteriia</taxon>
        <taxon>Flavobacteriales</taxon>
        <taxon>Flavobacteriaceae</taxon>
        <taxon>Capnocytophaga</taxon>
    </lineage>
</organism>
<dbReference type="PROSITE" id="PS00136">
    <property type="entry name" value="SUBTILASE_ASP"/>
    <property type="match status" value="1"/>
</dbReference>
<feature type="active site" description="Charge relay system" evidence="5">
    <location>
        <position position="292"/>
    </location>
</feature>
<reference evidence="11" key="1">
    <citation type="submission" date="2017-06" db="EMBL/GenBank/DDBJ databases">
        <title>Capnocytophaga spp. assemblies.</title>
        <authorList>
            <person name="Gulvik C.A."/>
        </authorList>
    </citation>
    <scope>NUCLEOTIDE SEQUENCE [LARGE SCALE GENOMIC DNA]</scope>
    <source>
        <strain evidence="11">H1496</strain>
    </source>
</reference>
<dbReference type="SUPFAM" id="SSF52743">
    <property type="entry name" value="Subtilisin-like"/>
    <property type="match status" value="1"/>
</dbReference>
<dbReference type="PROSITE" id="PS51257">
    <property type="entry name" value="PROKAR_LIPOPROTEIN"/>
    <property type="match status" value="1"/>
</dbReference>
<evidence type="ECO:0000256" key="4">
    <source>
        <dbReference type="ARBA" id="ARBA00022825"/>
    </source>
</evidence>
<sequence>MICKNPIFYMAFSGLLVACGGTSKIASLPLETLEGKNIPSISEKPNKDDLKTWPHRDLLTSGYPGISLEKAYNALKGRKAQTVIVGVVDSGVDINHEDLKSIIWTNPKEIPNNGIDDDKNGYVDDVHGWNFLGEINQENLEYVRILKSGDTKNPDYQRALDKYNKEYQDAQGKVDFYSQIKERIAQSDALIQAHLGKKEYTLEDLEKINTSSEQLQGAIRGMKYLLSNDVSVKETLEELTDGIKHFEERLQYGLNKDFSPRKTILKDNPDDINDKYYGNNNVVGPTAEGALHGTHVAGIIAAVRHNNIGIDGVADHVRIMPVRTVPDGDEYDKDVALALRYAIDNGAKVINTSFGKEFSPHKEWVYDALKYAAQKDVLIVNAAGNDTKNVDVQLTFPDDNIGGKEFTDTMITVGALNYEYNENLVASFSNYGKNNVDLFSPGVEIYATVPENKYKFLSGTSMAAPEVAGVAALIRAYFPKLKAREVKQILMESGVTPTVKEVLVGGRGEEQEAQRMPFSSLSKSGKILNAYNAIILAAKRSK</sequence>
<dbReference type="RefSeq" id="WP_095911210.1">
    <property type="nucleotide sequence ID" value="NZ_CAJPPZ010000001.1"/>
</dbReference>
<dbReference type="Pfam" id="PF00082">
    <property type="entry name" value="Peptidase_S8"/>
    <property type="match status" value="1"/>
</dbReference>
<feature type="coiled-coil region" evidence="7">
    <location>
        <begin position="153"/>
        <end position="180"/>
    </location>
</feature>
<dbReference type="PROSITE" id="PS00138">
    <property type="entry name" value="SUBTILASE_SER"/>
    <property type="match status" value="1"/>
</dbReference>
<keyword evidence="2 5" id="KW-0645">Protease</keyword>
<evidence type="ECO:0000256" key="3">
    <source>
        <dbReference type="ARBA" id="ARBA00022801"/>
    </source>
</evidence>
<keyword evidence="3 5" id="KW-0378">Hydrolase</keyword>
<dbReference type="PRINTS" id="PR00723">
    <property type="entry name" value="SUBTILISIN"/>
</dbReference>
<dbReference type="EMBL" id="CP022386">
    <property type="protein sequence ID" value="ATA88048.1"/>
    <property type="molecule type" value="Genomic_DNA"/>
</dbReference>
<keyword evidence="7" id="KW-0175">Coiled coil</keyword>
<feature type="active site" description="Charge relay system" evidence="5">
    <location>
        <position position="461"/>
    </location>
</feature>
<evidence type="ECO:0000256" key="8">
    <source>
        <dbReference type="SAM" id="SignalP"/>
    </source>
</evidence>
<dbReference type="InterPro" id="IPR051048">
    <property type="entry name" value="Peptidase_S8/S53_subtilisin"/>
</dbReference>
<dbReference type="InterPro" id="IPR023828">
    <property type="entry name" value="Peptidase_S8_Ser-AS"/>
</dbReference>
<evidence type="ECO:0000256" key="1">
    <source>
        <dbReference type="ARBA" id="ARBA00011073"/>
    </source>
</evidence>
<evidence type="ECO:0000313" key="10">
    <source>
        <dbReference type="EMBL" id="ATA88048.1"/>
    </source>
</evidence>
<protein>
    <submittedName>
        <fullName evidence="10">Peptidase S8</fullName>
    </submittedName>
</protein>
<feature type="signal peptide" evidence="8">
    <location>
        <begin position="1"/>
        <end position="18"/>
    </location>
</feature>
<dbReference type="CDD" id="cd07483">
    <property type="entry name" value="Peptidases_S8_Subtilisin_Novo-like"/>
    <property type="match status" value="1"/>
</dbReference>
<dbReference type="GeneID" id="84809537"/>
<dbReference type="InterPro" id="IPR036852">
    <property type="entry name" value="Peptidase_S8/S53_dom_sf"/>
</dbReference>
<feature type="active site" description="Charge relay system" evidence="5">
    <location>
        <position position="89"/>
    </location>
</feature>
<keyword evidence="4 5" id="KW-0720">Serine protease</keyword>
<dbReference type="InterPro" id="IPR022398">
    <property type="entry name" value="Peptidase_S8_His-AS"/>
</dbReference>
<dbReference type="KEGG" id="cgh:CGC50_13415"/>
<dbReference type="GO" id="GO:0006508">
    <property type="term" value="P:proteolysis"/>
    <property type="evidence" value="ECO:0007669"/>
    <property type="project" value="UniProtKB-KW"/>
</dbReference>
<dbReference type="InterPro" id="IPR000209">
    <property type="entry name" value="Peptidase_S8/S53_dom"/>
</dbReference>
<dbReference type="PIRSF" id="PIRSF037892">
    <property type="entry name" value="Subtilisin_rel_SRU_0565"/>
    <property type="match status" value="1"/>
</dbReference>
<accession>A0A250FVF2</accession>
<dbReference type="Gene3D" id="3.40.50.200">
    <property type="entry name" value="Peptidase S8/S53 domain"/>
    <property type="match status" value="2"/>
</dbReference>
<evidence type="ECO:0000256" key="6">
    <source>
        <dbReference type="RuleBase" id="RU003355"/>
    </source>
</evidence>
<feature type="domain" description="Peptidase S8/S53" evidence="9">
    <location>
        <begin position="82"/>
        <end position="493"/>
    </location>
</feature>
<feature type="chain" id="PRO_5012309679" evidence="8">
    <location>
        <begin position="19"/>
        <end position="542"/>
    </location>
</feature>
<evidence type="ECO:0000256" key="7">
    <source>
        <dbReference type="SAM" id="Coils"/>
    </source>
</evidence>